<reference evidence="1" key="1">
    <citation type="submission" date="2013-10" db="EMBL/GenBank/DDBJ databases">
        <title>The Genome Sequence of Fusobacterium nucleatum CTI-6.</title>
        <authorList>
            <consortium name="The Broad Institute Genomics Platform"/>
            <person name="Earl A."/>
            <person name="Ward D."/>
            <person name="Feldgarden M."/>
            <person name="Gevers D."/>
            <person name="Kostic A."/>
            <person name="Garrett W."/>
            <person name="Young S.K."/>
            <person name="Zeng Q."/>
            <person name="Gargeya S."/>
            <person name="Fitzgerald M."/>
            <person name="Abouelleil A."/>
            <person name="Alvarado L."/>
            <person name="Berlin A.M."/>
            <person name="Chapman S.B."/>
            <person name="Gainer-Dewar J."/>
            <person name="Goldberg J."/>
            <person name="Gnerre S."/>
            <person name="Griggs A."/>
            <person name="Gujja S."/>
            <person name="Hansen M."/>
            <person name="Howarth C."/>
            <person name="Imamovic A."/>
            <person name="Ireland A."/>
            <person name="Larimer J."/>
            <person name="McCowan C."/>
            <person name="Murphy C."/>
            <person name="Pearson M."/>
            <person name="Poon T.W."/>
            <person name="Priest M."/>
            <person name="Roberts A."/>
            <person name="Saif S."/>
            <person name="Shea T."/>
            <person name="Sykes S."/>
            <person name="Wortman J."/>
            <person name="Nusbaum C."/>
            <person name="Birren B."/>
        </authorList>
    </citation>
    <scope>NUCLEOTIDE SEQUENCE [LARGE SCALE GENOMIC DNA]</scope>
    <source>
        <strain evidence="1">CTI-6</strain>
    </source>
</reference>
<dbReference type="EMBL" id="AXNV01000010">
    <property type="protein sequence ID" value="ERT47694.1"/>
    <property type="molecule type" value="Genomic_DNA"/>
</dbReference>
<protein>
    <submittedName>
        <fullName evidence="1">Uncharacterized protein</fullName>
    </submittedName>
</protein>
<organism evidence="1">
    <name type="scientific">Fusobacterium nucleatum CTI-6</name>
    <dbReference type="NCBI Taxonomy" id="1316587"/>
    <lineage>
        <taxon>Bacteria</taxon>
        <taxon>Fusobacteriati</taxon>
        <taxon>Fusobacteriota</taxon>
        <taxon>Fusobacteriia</taxon>
        <taxon>Fusobacteriales</taxon>
        <taxon>Fusobacteriaceae</taxon>
        <taxon>Fusobacterium</taxon>
    </lineage>
</organism>
<sequence>MGVHRNEFLRLIKIIPFPATAKLKDVVVVMEAYQKMEGNNENQ</sequence>
<accession>U7TTT1</accession>
<dbReference type="AlphaFoldDB" id="U7TTT1"/>
<comment type="caution">
    <text evidence="1">The sequence shown here is derived from an EMBL/GenBank/DDBJ whole genome shotgun (WGS) entry which is preliminary data.</text>
</comment>
<evidence type="ECO:0000313" key="1">
    <source>
        <dbReference type="EMBL" id="ERT47694.1"/>
    </source>
</evidence>
<gene>
    <name evidence="1" type="ORF">HMPREF1767_01255</name>
</gene>
<dbReference type="PATRIC" id="fig|1316587.3.peg.1248"/>
<name>U7TTT1_FUSNU</name>
<proteinExistence type="predicted"/>